<gene>
    <name evidence="1" type="ORF">BOW51_09570</name>
</gene>
<proteinExistence type="predicted"/>
<reference evidence="1 2" key="1">
    <citation type="submission" date="2016-11" db="EMBL/GenBank/DDBJ databases">
        <title>Mixed transmission modes and dynamic genome evolution in an obligate animal-bacterial symbiosis.</title>
        <authorList>
            <person name="Russell S.L."/>
            <person name="Corbett-Detig R.B."/>
            <person name="Cavanaugh C.M."/>
        </authorList>
    </citation>
    <scope>NUCLEOTIDE SEQUENCE [LARGE SCALE GENOMIC DNA]</scope>
    <source>
        <strain evidence="1">Se-Cadez</strain>
    </source>
</reference>
<dbReference type="EMBL" id="MPRJ01000064">
    <property type="protein sequence ID" value="OOZ35948.1"/>
    <property type="molecule type" value="Genomic_DNA"/>
</dbReference>
<protein>
    <submittedName>
        <fullName evidence="1">Uncharacterized protein</fullName>
    </submittedName>
</protein>
<keyword evidence="2" id="KW-1185">Reference proteome</keyword>
<name>A0A1T2KSV5_9GAMM</name>
<evidence type="ECO:0000313" key="2">
    <source>
        <dbReference type="Proteomes" id="UP000190896"/>
    </source>
</evidence>
<dbReference type="Proteomes" id="UP000190896">
    <property type="component" value="Unassembled WGS sequence"/>
</dbReference>
<sequence>MSPLSSLHRGYSCQLQNIDLIWVTLKQLLTNPKGSLQVSLPIERLGLAELIGTCRPPSQTGIWSAP</sequence>
<organism evidence="1 2">
    <name type="scientific">Solemya velesiana gill symbiont</name>
    <dbReference type="NCBI Taxonomy" id="1918948"/>
    <lineage>
        <taxon>Bacteria</taxon>
        <taxon>Pseudomonadati</taxon>
        <taxon>Pseudomonadota</taxon>
        <taxon>Gammaproteobacteria</taxon>
        <taxon>sulfur-oxidizing symbionts</taxon>
    </lineage>
</organism>
<dbReference type="AlphaFoldDB" id="A0A1T2KSV5"/>
<comment type="caution">
    <text evidence="1">The sequence shown here is derived from an EMBL/GenBank/DDBJ whole genome shotgun (WGS) entry which is preliminary data.</text>
</comment>
<accession>A0A1T2KSV5</accession>
<evidence type="ECO:0000313" key="1">
    <source>
        <dbReference type="EMBL" id="OOZ35948.1"/>
    </source>
</evidence>